<gene>
    <name evidence="1" type="ORF">CRV2_00019431</name>
</gene>
<protein>
    <submittedName>
        <fullName evidence="1">Uncharacterized protein</fullName>
    </submittedName>
</protein>
<keyword evidence="2" id="KW-1185">Reference proteome</keyword>
<reference evidence="1" key="1">
    <citation type="submission" date="2020-04" db="EMBL/GenBank/DDBJ databases">
        <authorList>
            <person name="Broberg M."/>
        </authorList>
    </citation>
    <scope>NUCLEOTIDE SEQUENCE</scope>
</reference>
<name>A0ACA9UQL1_BIOOC</name>
<evidence type="ECO:0000313" key="2">
    <source>
        <dbReference type="Proteomes" id="UP000836387"/>
    </source>
</evidence>
<organism evidence="1 2">
    <name type="scientific">Clonostachys rosea f. rosea IK726</name>
    <dbReference type="NCBI Taxonomy" id="1349383"/>
    <lineage>
        <taxon>Eukaryota</taxon>
        <taxon>Fungi</taxon>
        <taxon>Dikarya</taxon>
        <taxon>Ascomycota</taxon>
        <taxon>Pezizomycotina</taxon>
        <taxon>Sordariomycetes</taxon>
        <taxon>Hypocreomycetidae</taxon>
        <taxon>Hypocreales</taxon>
        <taxon>Bionectriaceae</taxon>
        <taxon>Clonostachys</taxon>
    </lineage>
</organism>
<accession>A0ACA9UQL1</accession>
<evidence type="ECO:0000313" key="1">
    <source>
        <dbReference type="EMBL" id="CAG9955363.1"/>
    </source>
</evidence>
<dbReference type="EMBL" id="CADEHS020000579">
    <property type="protein sequence ID" value="CAG9955363.1"/>
    <property type="molecule type" value="Genomic_DNA"/>
</dbReference>
<reference evidence="1" key="2">
    <citation type="submission" date="2021-10" db="EMBL/GenBank/DDBJ databases">
        <authorList>
            <person name="Piombo E."/>
        </authorList>
    </citation>
    <scope>NUCLEOTIDE SEQUENCE</scope>
</reference>
<comment type="caution">
    <text evidence="1">The sequence shown here is derived from an EMBL/GenBank/DDBJ whole genome shotgun (WGS) entry which is preliminary data.</text>
</comment>
<dbReference type="Proteomes" id="UP000836387">
    <property type="component" value="Unassembled WGS sequence"/>
</dbReference>
<proteinExistence type="predicted"/>
<sequence length="155" mass="17941">MGGGAQVFGRFYQDTLHDYREGLLILSLCESAQKVFLNQPTRLVLHGFYILGTLMELWVFGRSGVYCSQILAYSKEFQKFVGILLYCQNIPETRLLLDSEPFGISEEIIGSGAAYYLVQVPTSNQWEYIVKFKWFLAQRNRPERDSLKLIKKRNL</sequence>